<evidence type="ECO:0000313" key="2">
    <source>
        <dbReference type="EMBL" id="KAJ6637211.1"/>
    </source>
</evidence>
<reference evidence="2" key="1">
    <citation type="submission" date="2022-07" db="EMBL/GenBank/DDBJ databases">
        <authorList>
            <person name="Trinca V."/>
            <person name="Uliana J.V.C."/>
            <person name="Torres T.T."/>
            <person name="Ward R.J."/>
            <person name="Monesi N."/>
        </authorList>
    </citation>
    <scope>NUCLEOTIDE SEQUENCE</scope>
    <source>
        <strain evidence="2">HSMRA1968</strain>
        <tissue evidence="2">Whole embryos</tissue>
    </source>
</reference>
<comment type="caution">
    <text evidence="2">The sequence shown here is derived from an EMBL/GenBank/DDBJ whole genome shotgun (WGS) entry which is preliminary data.</text>
</comment>
<feature type="transmembrane region" description="Helical" evidence="1">
    <location>
        <begin position="99"/>
        <end position="117"/>
    </location>
</feature>
<evidence type="ECO:0000256" key="1">
    <source>
        <dbReference type="SAM" id="Phobius"/>
    </source>
</evidence>
<gene>
    <name evidence="2" type="ORF">Bhyg_09940</name>
</gene>
<keyword evidence="3" id="KW-1185">Reference proteome</keyword>
<dbReference type="EMBL" id="WJQU01000003">
    <property type="protein sequence ID" value="KAJ6637211.1"/>
    <property type="molecule type" value="Genomic_DNA"/>
</dbReference>
<keyword evidence="1" id="KW-1133">Transmembrane helix</keyword>
<sequence length="188" mass="21437">MSLIKRITVTYGTFVTANYLSNYILFPDKKLDYGFLNRIIWREVNNEWWGTRSAHIFTIGLPLAIADHLSIDLWNKVIIPRMKYPVGTKLSIASTPGPFLFHAVTFAFTGIMTYIAWDSYMNPYHKERLQAFTSKAYPELQGCQSMYMLPLMSGAVQYMSGRPCPHGTLLGLIPPTALYSDKLLFLIP</sequence>
<organism evidence="2 3">
    <name type="scientific">Pseudolycoriella hygida</name>
    <dbReference type="NCBI Taxonomy" id="35572"/>
    <lineage>
        <taxon>Eukaryota</taxon>
        <taxon>Metazoa</taxon>
        <taxon>Ecdysozoa</taxon>
        <taxon>Arthropoda</taxon>
        <taxon>Hexapoda</taxon>
        <taxon>Insecta</taxon>
        <taxon>Pterygota</taxon>
        <taxon>Neoptera</taxon>
        <taxon>Endopterygota</taxon>
        <taxon>Diptera</taxon>
        <taxon>Nematocera</taxon>
        <taxon>Sciaroidea</taxon>
        <taxon>Sciaridae</taxon>
        <taxon>Pseudolycoriella</taxon>
    </lineage>
</organism>
<protein>
    <submittedName>
        <fullName evidence="2">Uncharacterized protein</fullName>
    </submittedName>
</protein>
<proteinExistence type="predicted"/>
<name>A0A9Q0MSI3_9DIPT</name>
<accession>A0A9Q0MSI3</accession>
<dbReference type="OrthoDB" id="9978102at2759"/>
<keyword evidence="1" id="KW-0472">Membrane</keyword>
<keyword evidence="1" id="KW-0812">Transmembrane</keyword>
<dbReference type="AlphaFoldDB" id="A0A9Q0MSI3"/>
<dbReference type="Proteomes" id="UP001151699">
    <property type="component" value="Chromosome X"/>
</dbReference>
<feature type="transmembrane region" description="Helical" evidence="1">
    <location>
        <begin position="7"/>
        <end position="26"/>
    </location>
</feature>
<evidence type="ECO:0000313" key="3">
    <source>
        <dbReference type="Proteomes" id="UP001151699"/>
    </source>
</evidence>